<comment type="subcellular location">
    <subcellularLocation>
        <location evidence="1">Periplasm</location>
    </subcellularLocation>
</comment>
<dbReference type="GO" id="GO:0030975">
    <property type="term" value="F:thiamine binding"/>
    <property type="evidence" value="ECO:0007669"/>
    <property type="project" value="TreeGrafter"/>
</dbReference>
<reference evidence="5 6" key="1">
    <citation type="journal article" date="2016" name="Front. Microbiol.">
        <title>Genomic Resource of Rice Seed Associated Bacteria.</title>
        <authorList>
            <person name="Midha S."/>
            <person name="Bansal K."/>
            <person name="Sharma S."/>
            <person name="Kumar N."/>
            <person name="Patil P.P."/>
            <person name="Chaudhry V."/>
            <person name="Patil P.B."/>
        </authorList>
    </citation>
    <scope>NUCLEOTIDE SEQUENCE [LARGE SCALE GENOMIC DNA]</scope>
    <source>
        <strain evidence="5 6">NS354</strain>
    </source>
</reference>
<evidence type="ECO:0008006" key="7">
    <source>
        <dbReference type="Google" id="ProtNLM"/>
    </source>
</evidence>
<evidence type="ECO:0000313" key="6">
    <source>
        <dbReference type="Proteomes" id="UP000070810"/>
    </source>
</evidence>
<evidence type="ECO:0000256" key="1">
    <source>
        <dbReference type="ARBA" id="ARBA00004418"/>
    </source>
</evidence>
<dbReference type="InterPro" id="IPR006059">
    <property type="entry name" value="SBP"/>
</dbReference>
<keyword evidence="2" id="KW-0813">Transport</keyword>
<name>A0A147ES64_9MICO</name>
<accession>A0A147ES64</accession>
<dbReference type="PATRIC" id="fig|1079994.3.peg.2126"/>
<comment type="caution">
    <text evidence="5">The sequence shown here is derived from an EMBL/GenBank/DDBJ whole genome shotgun (WGS) entry which is preliminary data.</text>
</comment>
<protein>
    <recommendedName>
        <fullName evidence="7">Spermidine/putrescine transport system substrate-binding protein</fullName>
    </recommendedName>
</protein>
<dbReference type="AlphaFoldDB" id="A0A147ES64"/>
<dbReference type="GO" id="GO:0015888">
    <property type="term" value="P:thiamine transport"/>
    <property type="evidence" value="ECO:0007669"/>
    <property type="project" value="TreeGrafter"/>
</dbReference>
<gene>
    <name evidence="5" type="ORF">NS354_00915</name>
</gene>
<keyword evidence="3" id="KW-0732">Signal</keyword>
<evidence type="ECO:0000256" key="4">
    <source>
        <dbReference type="ARBA" id="ARBA00022764"/>
    </source>
</evidence>
<dbReference type="SUPFAM" id="SSF53850">
    <property type="entry name" value="Periplasmic binding protein-like II"/>
    <property type="match status" value="1"/>
</dbReference>
<organism evidence="5 6">
    <name type="scientific">Leucobacter chromiiresistens</name>
    <dbReference type="NCBI Taxonomy" id="1079994"/>
    <lineage>
        <taxon>Bacteria</taxon>
        <taxon>Bacillati</taxon>
        <taxon>Actinomycetota</taxon>
        <taxon>Actinomycetes</taxon>
        <taxon>Micrococcales</taxon>
        <taxon>Microbacteriaceae</taxon>
        <taxon>Leucobacter</taxon>
    </lineage>
</organism>
<evidence type="ECO:0000256" key="3">
    <source>
        <dbReference type="ARBA" id="ARBA00022729"/>
    </source>
</evidence>
<dbReference type="PANTHER" id="PTHR30006:SF3">
    <property type="entry name" value="THIAMINE-BINDING PERIPLASMIC PROTEIN"/>
    <property type="match status" value="1"/>
</dbReference>
<dbReference type="EMBL" id="LDRK01000006">
    <property type="protein sequence ID" value="KTR87291.1"/>
    <property type="molecule type" value="Genomic_DNA"/>
</dbReference>
<evidence type="ECO:0000256" key="2">
    <source>
        <dbReference type="ARBA" id="ARBA00022448"/>
    </source>
</evidence>
<dbReference type="GO" id="GO:0030976">
    <property type="term" value="F:thiamine pyrophosphate binding"/>
    <property type="evidence" value="ECO:0007669"/>
    <property type="project" value="TreeGrafter"/>
</dbReference>
<evidence type="ECO:0000313" key="5">
    <source>
        <dbReference type="EMBL" id="KTR87291.1"/>
    </source>
</evidence>
<keyword evidence="4" id="KW-0574">Periplasm</keyword>
<keyword evidence="6" id="KW-1185">Reference proteome</keyword>
<dbReference type="Gene3D" id="3.40.190.10">
    <property type="entry name" value="Periplasmic binding protein-like II"/>
    <property type="match status" value="2"/>
</dbReference>
<sequence>MRSAFFDPYTADSGVNVVDADAAIASLQTQVDTGNVEWDAITISTTDLGLGSAKGLFENLDGVVDPADFIDGTVTDYAVGLDFSSNVLAWSTDEFGEGAGAPSSWEDFWDLEKFPGKRAVPSWGPDAQLFEFALLADGVDKDDLYPLDIDRALAKLGEIRDSFIVYDSNAQGLQLVSSGQASLGVLPSGVEYEGRSFTYNGAALATDWIAIPKGAPHAETAKEFIRFATQVPQQQAFSDELNYAGTNAQALEGLDADTVANLPTGEEAMAVQFRPDPDYYAENATSMMEAWQKFLYN</sequence>
<dbReference type="Pfam" id="PF13416">
    <property type="entry name" value="SBP_bac_8"/>
    <property type="match status" value="1"/>
</dbReference>
<dbReference type="Proteomes" id="UP000070810">
    <property type="component" value="Unassembled WGS sequence"/>
</dbReference>
<dbReference type="GO" id="GO:0030288">
    <property type="term" value="C:outer membrane-bounded periplasmic space"/>
    <property type="evidence" value="ECO:0007669"/>
    <property type="project" value="TreeGrafter"/>
</dbReference>
<dbReference type="PANTHER" id="PTHR30006">
    <property type="entry name" value="THIAMINE-BINDING PERIPLASMIC PROTEIN-RELATED"/>
    <property type="match status" value="1"/>
</dbReference>
<proteinExistence type="predicted"/>